<keyword evidence="4" id="KW-1185">Reference proteome</keyword>
<feature type="chain" id="PRO_5005580498" description="Altered inheritance of mitochondria protein 6" evidence="2">
    <location>
        <begin position="21"/>
        <end position="269"/>
    </location>
</feature>
<proteinExistence type="predicted"/>
<evidence type="ECO:0000313" key="4">
    <source>
        <dbReference type="Proteomes" id="UP000036908"/>
    </source>
</evidence>
<sequence>MKSLFPFFILISLGVSSSFAQLRPLKNAHAHNDYEHEKPLFDALANGFVSVEADVYLIDNELFVYHNRPKNPSQDRTLEKLYLKPLLERVQVNNGSVYPNYNDFFFLMIDFKTEGESTYKALKLLLQKYESILSVVENGRKQLDKPVLVFISGNRPISTILSEDINLAVLDGRPSDLGKEISPEKIPVISQNFNHFSKWNGKGEMPNEDKMKISQLIHSAHAEGKKVRLWAIPDMPNAWQTLMDLGVDFINTDKLKEFNRFMNKESGNR</sequence>
<dbReference type="EMBL" id="JSVA01000003">
    <property type="protein sequence ID" value="KOF04303.1"/>
    <property type="molecule type" value="Genomic_DNA"/>
</dbReference>
<dbReference type="PANTHER" id="PTHR31571">
    <property type="entry name" value="ALTERED INHERITANCE OF MITOCHONDRIA PROTEIN 6"/>
    <property type="match status" value="1"/>
</dbReference>
<dbReference type="Gene3D" id="3.20.20.190">
    <property type="entry name" value="Phosphatidylinositol (PI) phosphodiesterase"/>
    <property type="match status" value="1"/>
</dbReference>
<dbReference type="InterPro" id="IPR039559">
    <property type="entry name" value="AIM6_PI-PLC-like_dom"/>
</dbReference>
<keyword evidence="2" id="KW-0732">Signal</keyword>
<dbReference type="PANTHER" id="PTHR31571:SF1">
    <property type="entry name" value="ALTERED INHERITANCE OF MITOCHONDRIA PROTEIN 6"/>
    <property type="match status" value="1"/>
</dbReference>
<protein>
    <recommendedName>
        <fullName evidence="1">Altered inheritance of mitochondria protein 6</fullName>
    </recommendedName>
</protein>
<feature type="signal peptide" evidence="2">
    <location>
        <begin position="1"/>
        <end position="20"/>
    </location>
</feature>
<dbReference type="InterPro" id="IPR051236">
    <property type="entry name" value="HAT_RTT109-like"/>
</dbReference>
<evidence type="ECO:0000313" key="3">
    <source>
        <dbReference type="EMBL" id="KOF04303.1"/>
    </source>
</evidence>
<evidence type="ECO:0000256" key="2">
    <source>
        <dbReference type="SAM" id="SignalP"/>
    </source>
</evidence>
<evidence type="ECO:0000256" key="1">
    <source>
        <dbReference type="ARBA" id="ARBA00014286"/>
    </source>
</evidence>
<dbReference type="Proteomes" id="UP000036908">
    <property type="component" value="Unassembled WGS sequence"/>
</dbReference>
<dbReference type="AlphaFoldDB" id="A0A0L8AP95"/>
<dbReference type="Pfam" id="PF13653">
    <property type="entry name" value="GDPD_2"/>
    <property type="match status" value="1"/>
</dbReference>
<dbReference type="CDD" id="cd08577">
    <property type="entry name" value="PI-PLCc_GDPD_SF_unchar3"/>
    <property type="match status" value="1"/>
</dbReference>
<dbReference type="InterPro" id="IPR017946">
    <property type="entry name" value="PLC-like_Pdiesterase_TIM-brl"/>
</dbReference>
<dbReference type="RefSeq" id="WP_053222010.1">
    <property type="nucleotide sequence ID" value="NZ_JSVA01000003.1"/>
</dbReference>
<dbReference type="GO" id="GO:0006629">
    <property type="term" value="P:lipid metabolic process"/>
    <property type="evidence" value="ECO:0007669"/>
    <property type="project" value="InterPro"/>
</dbReference>
<accession>A0A0L8AP95</accession>
<comment type="caution">
    <text evidence="3">The sequence shown here is derived from an EMBL/GenBank/DDBJ whole genome shotgun (WGS) entry which is preliminary data.</text>
</comment>
<reference evidence="4" key="1">
    <citation type="submission" date="2014-11" db="EMBL/GenBank/DDBJ databases">
        <title>Genome sequencing of Roseivirga sp. D-25.</title>
        <authorList>
            <person name="Selvaratnam C."/>
            <person name="Thevarajoo S."/>
            <person name="Goh K.M."/>
            <person name="Eee R."/>
            <person name="Chan K.-G."/>
            <person name="Chong C.S."/>
        </authorList>
    </citation>
    <scope>NUCLEOTIDE SEQUENCE [LARGE SCALE GENOMIC DNA]</scope>
    <source>
        <strain evidence="4">D-25</strain>
    </source>
</reference>
<dbReference type="GO" id="GO:0008081">
    <property type="term" value="F:phosphoric diester hydrolase activity"/>
    <property type="evidence" value="ECO:0007669"/>
    <property type="project" value="InterPro"/>
</dbReference>
<dbReference type="SUPFAM" id="SSF51695">
    <property type="entry name" value="PLC-like phosphodiesterases"/>
    <property type="match status" value="1"/>
</dbReference>
<dbReference type="PATRIC" id="fig|1566026.4.peg.2087"/>
<name>A0A0L8AP95_9BACT</name>
<gene>
    <name evidence="3" type="ORF">OB69_01935</name>
</gene>
<organism evidence="3 4">
    <name type="scientific">Roseivirga seohaensis subsp. aquiponti</name>
    <dbReference type="NCBI Taxonomy" id="1566026"/>
    <lineage>
        <taxon>Bacteria</taxon>
        <taxon>Pseudomonadati</taxon>
        <taxon>Bacteroidota</taxon>
        <taxon>Cytophagia</taxon>
        <taxon>Cytophagales</taxon>
        <taxon>Roseivirgaceae</taxon>
        <taxon>Roseivirga</taxon>
    </lineage>
</organism>
<dbReference type="OrthoDB" id="9794455at2"/>